<evidence type="ECO:0000256" key="2">
    <source>
        <dbReference type="ARBA" id="ARBA00022801"/>
    </source>
</evidence>
<name>A0A8H6HK24_9AGAR</name>
<keyword evidence="4" id="KW-0732">Signal</keyword>
<reference evidence="5 6" key="1">
    <citation type="submission" date="2020-07" db="EMBL/GenBank/DDBJ databases">
        <title>Comparative genomics of pyrophilous fungi reveals a link between fire events and developmental genes.</title>
        <authorList>
            <consortium name="DOE Joint Genome Institute"/>
            <person name="Steindorff A.S."/>
            <person name="Carver A."/>
            <person name="Calhoun S."/>
            <person name="Stillman K."/>
            <person name="Liu H."/>
            <person name="Lipzen A."/>
            <person name="Pangilinan J."/>
            <person name="Labutti K."/>
            <person name="Bruns T.D."/>
            <person name="Grigoriev I.V."/>
        </authorList>
    </citation>
    <scope>NUCLEOTIDE SEQUENCE [LARGE SCALE GENOMIC DNA]</scope>
    <source>
        <strain evidence="5 6">CBS 144469</strain>
    </source>
</reference>
<evidence type="ECO:0000256" key="4">
    <source>
        <dbReference type="SAM" id="SignalP"/>
    </source>
</evidence>
<dbReference type="PROSITE" id="PS00778">
    <property type="entry name" value="HIS_ACID_PHOSPHAT_2"/>
    <property type="match status" value="1"/>
</dbReference>
<dbReference type="GO" id="GO:0016791">
    <property type="term" value="F:phosphatase activity"/>
    <property type="evidence" value="ECO:0007669"/>
    <property type="project" value="TreeGrafter"/>
</dbReference>
<keyword evidence="2" id="KW-0378">Hydrolase</keyword>
<evidence type="ECO:0000256" key="1">
    <source>
        <dbReference type="ARBA" id="ARBA00005375"/>
    </source>
</evidence>
<dbReference type="PANTHER" id="PTHR11567">
    <property type="entry name" value="ACID PHOSPHATASE-RELATED"/>
    <property type="match status" value="1"/>
</dbReference>
<dbReference type="Gene3D" id="3.40.50.1240">
    <property type="entry name" value="Phosphoglycerate mutase-like"/>
    <property type="match status" value="1"/>
</dbReference>
<dbReference type="InterPro" id="IPR050645">
    <property type="entry name" value="Histidine_acid_phosphatase"/>
</dbReference>
<dbReference type="Proteomes" id="UP000521943">
    <property type="component" value="Unassembled WGS sequence"/>
</dbReference>
<dbReference type="PANTHER" id="PTHR11567:SF110">
    <property type="entry name" value="2-PHOSPHOXYLOSE PHOSPHATASE 1"/>
    <property type="match status" value="1"/>
</dbReference>
<dbReference type="AlphaFoldDB" id="A0A8H6HK24"/>
<comment type="caution">
    <text evidence="5">The sequence shown here is derived from an EMBL/GenBank/DDBJ whole genome shotgun (WGS) entry which is preliminary data.</text>
</comment>
<dbReference type="InterPro" id="IPR000560">
    <property type="entry name" value="His_Pase_clade-2"/>
</dbReference>
<feature type="compositionally biased region" description="Low complexity" evidence="3">
    <location>
        <begin position="66"/>
        <end position="79"/>
    </location>
</feature>
<evidence type="ECO:0000256" key="3">
    <source>
        <dbReference type="SAM" id="MobiDB-lite"/>
    </source>
</evidence>
<dbReference type="SUPFAM" id="SSF53254">
    <property type="entry name" value="Phosphoglycerate mutase-like"/>
    <property type="match status" value="1"/>
</dbReference>
<evidence type="ECO:0000313" key="6">
    <source>
        <dbReference type="Proteomes" id="UP000521943"/>
    </source>
</evidence>
<keyword evidence="6" id="KW-1185">Reference proteome</keyword>
<accession>A0A8H6HK24</accession>
<dbReference type="InterPro" id="IPR033379">
    <property type="entry name" value="Acid_Pase_AS"/>
</dbReference>
<dbReference type="CDD" id="cd07061">
    <property type="entry name" value="HP_HAP_like"/>
    <property type="match status" value="1"/>
</dbReference>
<feature type="chain" id="PRO_5034856614" evidence="4">
    <location>
        <begin position="30"/>
        <end position="525"/>
    </location>
</feature>
<protein>
    <submittedName>
        <fullName evidence="5">Histidine phosphatase superfamily</fullName>
    </submittedName>
</protein>
<dbReference type="InterPro" id="IPR029033">
    <property type="entry name" value="His_PPase_superfam"/>
</dbReference>
<gene>
    <name evidence="5" type="ORF">DFP72DRAFT_920719</name>
</gene>
<comment type="similarity">
    <text evidence="1">Belongs to the histidine acid phosphatase family.</text>
</comment>
<dbReference type="OrthoDB" id="10257284at2759"/>
<evidence type="ECO:0000313" key="5">
    <source>
        <dbReference type="EMBL" id="KAF6747166.1"/>
    </source>
</evidence>
<dbReference type="EMBL" id="JACGCI010000084">
    <property type="protein sequence ID" value="KAF6747166.1"/>
    <property type="molecule type" value="Genomic_DNA"/>
</dbReference>
<proteinExistence type="inferred from homology"/>
<feature type="region of interest" description="Disordered" evidence="3">
    <location>
        <begin position="37"/>
        <end position="83"/>
    </location>
</feature>
<sequence>MSFRSPLYLLLITTIYTALFSSTKTFVHAEQPELLHEANNSAPRPANFTLPVTNGTLEPDMPFGMSSGRTTSDTSSDPSLAHPYRSPQVPLEVENYPVAPDPLQLEQVHVFVRHGERTPVGVRLAGPPANIPEHWNMCNSARRFRSAVSAVTRDGEVADKQRYEDIVRGRKVVERKDGRAFEGECLLGELTDLGKYTTHNFGKNLRRLYVERLGFLPDQLDNPDTVYFRTTNMPRTTESLQEIVRGLYPAPKCRDPSSIPPIRIRNGKDENLVGNTYSCKRLEFLLVNFAKSAADAYNPTLAHLDKKLSKYIDGNPVRLDGRPRASGILDTVRSSIAHGIKVPSDFEDKSVIDTIERAVVTEWFSDKTEEVRRLGMGRLFDDMLSKMQRKVEQSEKDPLRILVHSTHDTAIAAIHQTLDVFDDKWPAFTASVTFELYKVPATSTTLAGHSQTILSKLGGKSSSSSSQRHYIRMRSQNKSVLLPLCADEGSHLPGHPEFCTLEAFKEGMKYLIPEDWDRECAVGST</sequence>
<organism evidence="5 6">
    <name type="scientific">Ephemerocybe angulata</name>
    <dbReference type="NCBI Taxonomy" id="980116"/>
    <lineage>
        <taxon>Eukaryota</taxon>
        <taxon>Fungi</taxon>
        <taxon>Dikarya</taxon>
        <taxon>Basidiomycota</taxon>
        <taxon>Agaricomycotina</taxon>
        <taxon>Agaricomycetes</taxon>
        <taxon>Agaricomycetidae</taxon>
        <taxon>Agaricales</taxon>
        <taxon>Agaricineae</taxon>
        <taxon>Psathyrellaceae</taxon>
        <taxon>Ephemerocybe</taxon>
    </lineage>
</organism>
<dbReference type="Pfam" id="PF00328">
    <property type="entry name" value="His_Phos_2"/>
    <property type="match status" value="1"/>
</dbReference>
<feature type="signal peptide" evidence="4">
    <location>
        <begin position="1"/>
        <end position="29"/>
    </location>
</feature>